<evidence type="ECO:0000313" key="3">
    <source>
        <dbReference type="Proteomes" id="UP000176639"/>
    </source>
</evidence>
<dbReference type="InterPro" id="IPR012312">
    <property type="entry name" value="Hemerythrin-like"/>
</dbReference>
<accession>A0A1F5B1I0</accession>
<proteinExistence type="predicted"/>
<dbReference type="AlphaFoldDB" id="A0A1F5B1I0"/>
<protein>
    <recommendedName>
        <fullName evidence="1">Hemerythrin-like domain-containing protein</fullName>
    </recommendedName>
</protein>
<dbReference type="Proteomes" id="UP000176639">
    <property type="component" value="Unassembled WGS sequence"/>
</dbReference>
<feature type="domain" description="Hemerythrin-like" evidence="1">
    <location>
        <begin position="4"/>
        <end position="125"/>
    </location>
</feature>
<evidence type="ECO:0000259" key="1">
    <source>
        <dbReference type="Pfam" id="PF01814"/>
    </source>
</evidence>
<dbReference type="PANTHER" id="PTHR39966">
    <property type="entry name" value="BLL2471 PROTEIN-RELATED"/>
    <property type="match status" value="1"/>
</dbReference>
<dbReference type="Pfam" id="PF01814">
    <property type="entry name" value="Hemerythrin"/>
    <property type="match status" value="1"/>
</dbReference>
<name>A0A1F5B1I0_9BACT</name>
<gene>
    <name evidence="2" type="ORF">A2Z10_03230</name>
</gene>
<sequence length="155" mass="18506">MQTIREFMQSDHKRLDDLFEMFQERKDTDQGEARRNFCPFRRGLFTHITWEEEILFPIFEERTGMKDNGPTFVMRAEHREIRDLLNRIREKIKAGDFATEKMDGALDVLLRSHNDKEENVLYPWIDKVAENAKDQKKIFDAIREMTPHNTCGCSH</sequence>
<organism evidence="2 3">
    <name type="scientific">Candidatus Azambacteria bacterium RBG_16_47_10</name>
    <dbReference type="NCBI Taxonomy" id="1797292"/>
    <lineage>
        <taxon>Bacteria</taxon>
        <taxon>Candidatus Azamiibacteriota</taxon>
    </lineage>
</organism>
<dbReference type="EMBL" id="MEYI01000001">
    <property type="protein sequence ID" value="OGD24461.1"/>
    <property type="molecule type" value="Genomic_DNA"/>
</dbReference>
<evidence type="ECO:0000313" key="2">
    <source>
        <dbReference type="EMBL" id="OGD24461.1"/>
    </source>
</evidence>
<reference evidence="2 3" key="1">
    <citation type="journal article" date="2016" name="Nat. Commun.">
        <title>Thousands of microbial genomes shed light on interconnected biogeochemical processes in an aquifer system.</title>
        <authorList>
            <person name="Anantharaman K."/>
            <person name="Brown C.T."/>
            <person name="Hug L.A."/>
            <person name="Sharon I."/>
            <person name="Castelle C.J."/>
            <person name="Probst A.J."/>
            <person name="Thomas B.C."/>
            <person name="Singh A."/>
            <person name="Wilkins M.J."/>
            <person name="Karaoz U."/>
            <person name="Brodie E.L."/>
            <person name="Williams K.H."/>
            <person name="Hubbard S.S."/>
            <person name="Banfield J.F."/>
        </authorList>
    </citation>
    <scope>NUCLEOTIDE SEQUENCE [LARGE SCALE GENOMIC DNA]</scope>
</reference>
<dbReference type="Gene3D" id="1.20.120.520">
    <property type="entry name" value="nmb1532 protein domain like"/>
    <property type="match status" value="1"/>
</dbReference>
<dbReference type="PANTHER" id="PTHR39966:SF3">
    <property type="entry name" value="DUF438 DOMAIN-CONTAINING PROTEIN"/>
    <property type="match status" value="1"/>
</dbReference>
<dbReference type="GO" id="GO:0005886">
    <property type="term" value="C:plasma membrane"/>
    <property type="evidence" value="ECO:0007669"/>
    <property type="project" value="TreeGrafter"/>
</dbReference>
<comment type="caution">
    <text evidence="2">The sequence shown here is derived from an EMBL/GenBank/DDBJ whole genome shotgun (WGS) entry which is preliminary data.</text>
</comment>